<sequence>MNIVEIYVGEEDNERLDTYIADELDEISRTYIQKLIKENLVLVNGKTMKARYLVKEGDYIRVELPQPKKLEINAENIPIDIVYEDEDVVIVNKSQGMVVHPAPGNYNGTLVNALLYHIDSLSSINGIIRPGIVHRLDKDTSGLLIIAKNDVSHKILSEELKERKIKRVYIALAHGILKNDEGTINAPIGRHSVDRKKMTVTDKNSKEAITHYRVLKRFDNYTFVELSLETGRTHQIRVHLAYINHPIVGDPVYSKGKNEFNLNTQLLHAKKLGFIHPTKKEYMEFQADPPENFKKVMNILENRNR</sequence>
<dbReference type="NCBIfam" id="TIGR00005">
    <property type="entry name" value="rluA_subfam"/>
    <property type="match status" value="1"/>
</dbReference>
<dbReference type="InterPro" id="IPR006225">
    <property type="entry name" value="PsdUridine_synth_RluC/D"/>
</dbReference>
<dbReference type="InterPro" id="IPR002942">
    <property type="entry name" value="S4_RNA-bd"/>
</dbReference>
<dbReference type="Pfam" id="PF00849">
    <property type="entry name" value="PseudoU_synth_2"/>
    <property type="match status" value="1"/>
</dbReference>
<feature type="domain" description="RNA-binding S4" evidence="6">
    <location>
        <begin position="14"/>
        <end position="78"/>
    </location>
</feature>
<dbReference type="PANTHER" id="PTHR21600">
    <property type="entry name" value="MITOCHONDRIAL RNA PSEUDOURIDINE SYNTHASE"/>
    <property type="match status" value="1"/>
</dbReference>
<evidence type="ECO:0000313" key="8">
    <source>
        <dbReference type="Proteomes" id="UP000749471"/>
    </source>
</evidence>
<dbReference type="PANTHER" id="PTHR21600:SF44">
    <property type="entry name" value="RIBOSOMAL LARGE SUBUNIT PSEUDOURIDINE SYNTHASE D"/>
    <property type="match status" value="1"/>
</dbReference>
<dbReference type="Proteomes" id="UP000749471">
    <property type="component" value="Unassembled WGS sequence"/>
</dbReference>
<evidence type="ECO:0000256" key="4">
    <source>
        <dbReference type="PROSITE-ProRule" id="PRU00182"/>
    </source>
</evidence>
<dbReference type="EC" id="5.4.99.-" evidence="5"/>
<dbReference type="CDD" id="cd00165">
    <property type="entry name" value="S4"/>
    <property type="match status" value="1"/>
</dbReference>
<keyword evidence="4" id="KW-0694">RNA-binding</keyword>
<dbReference type="RefSeq" id="WP_216522611.1">
    <property type="nucleotide sequence ID" value="NZ_JAHLPM010000035.1"/>
</dbReference>
<gene>
    <name evidence="7" type="ORF">KQI42_20405</name>
</gene>
<evidence type="ECO:0000256" key="2">
    <source>
        <dbReference type="ARBA" id="ARBA00010876"/>
    </source>
</evidence>
<dbReference type="EMBL" id="JAHLPM010000035">
    <property type="protein sequence ID" value="MBU5440361.1"/>
    <property type="molecule type" value="Genomic_DNA"/>
</dbReference>
<keyword evidence="8" id="KW-1185">Reference proteome</keyword>
<comment type="catalytic activity">
    <reaction evidence="1 5">
        <text>a uridine in RNA = a pseudouridine in RNA</text>
        <dbReference type="Rhea" id="RHEA:48348"/>
        <dbReference type="Rhea" id="RHEA-COMP:12068"/>
        <dbReference type="Rhea" id="RHEA-COMP:12069"/>
        <dbReference type="ChEBI" id="CHEBI:65314"/>
        <dbReference type="ChEBI" id="CHEBI:65315"/>
    </reaction>
</comment>
<dbReference type="InterPro" id="IPR006224">
    <property type="entry name" value="PsdUridine_synth_RluA-like_CS"/>
</dbReference>
<evidence type="ECO:0000256" key="5">
    <source>
        <dbReference type="RuleBase" id="RU362028"/>
    </source>
</evidence>
<comment type="caution">
    <text evidence="7">The sequence shown here is derived from an EMBL/GenBank/DDBJ whole genome shotgun (WGS) entry which is preliminary data.</text>
</comment>
<dbReference type="Pfam" id="PF01479">
    <property type="entry name" value="S4"/>
    <property type="match status" value="1"/>
</dbReference>
<dbReference type="PROSITE" id="PS01129">
    <property type="entry name" value="PSI_RLU"/>
    <property type="match status" value="1"/>
</dbReference>
<proteinExistence type="inferred from homology"/>
<evidence type="ECO:0000313" key="7">
    <source>
        <dbReference type="EMBL" id="MBU5440361.1"/>
    </source>
</evidence>
<evidence type="ECO:0000259" key="6">
    <source>
        <dbReference type="SMART" id="SM00363"/>
    </source>
</evidence>
<comment type="similarity">
    <text evidence="2 5">Belongs to the pseudouridine synthase RluA family.</text>
</comment>
<comment type="function">
    <text evidence="5">Responsible for synthesis of pseudouridine from uracil.</text>
</comment>
<reference evidence="7 8" key="1">
    <citation type="submission" date="2021-06" db="EMBL/GenBank/DDBJ databases">
        <authorList>
            <person name="Sun Q."/>
            <person name="Li D."/>
        </authorList>
    </citation>
    <scope>NUCLEOTIDE SEQUENCE [LARGE SCALE GENOMIC DNA]</scope>
    <source>
        <strain evidence="7 8">MSJ-40</strain>
    </source>
</reference>
<dbReference type="InterPro" id="IPR050188">
    <property type="entry name" value="RluA_PseudoU_synthase"/>
</dbReference>
<keyword evidence="3 5" id="KW-0413">Isomerase</keyword>
<name>A0ABS6ECU7_9FIRM</name>
<dbReference type="SMART" id="SM00363">
    <property type="entry name" value="S4"/>
    <property type="match status" value="1"/>
</dbReference>
<dbReference type="InterPro" id="IPR006145">
    <property type="entry name" value="PsdUridine_synth_RsuA/RluA"/>
</dbReference>
<dbReference type="CDD" id="cd02869">
    <property type="entry name" value="PseudoU_synth_RluA_like"/>
    <property type="match status" value="1"/>
</dbReference>
<accession>A0ABS6ECU7</accession>
<evidence type="ECO:0000256" key="1">
    <source>
        <dbReference type="ARBA" id="ARBA00000073"/>
    </source>
</evidence>
<protein>
    <recommendedName>
        <fullName evidence="5">Pseudouridine synthase</fullName>
        <ecNumber evidence="5">5.4.99.-</ecNumber>
    </recommendedName>
</protein>
<evidence type="ECO:0000256" key="3">
    <source>
        <dbReference type="ARBA" id="ARBA00023235"/>
    </source>
</evidence>
<dbReference type="PROSITE" id="PS50889">
    <property type="entry name" value="S4"/>
    <property type="match status" value="1"/>
</dbReference>
<organism evidence="7 8">
    <name type="scientific">Tissierella simiarum</name>
    <dbReference type="NCBI Taxonomy" id="2841534"/>
    <lineage>
        <taxon>Bacteria</taxon>
        <taxon>Bacillati</taxon>
        <taxon>Bacillota</taxon>
        <taxon>Tissierellia</taxon>
        <taxon>Tissierellales</taxon>
        <taxon>Tissierellaceae</taxon>
        <taxon>Tissierella</taxon>
    </lineage>
</organism>